<dbReference type="Pfam" id="PF00535">
    <property type="entry name" value="Glycos_transf_2"/>
    <property type="match status" value="1"/>
</dbReference>
<keyword evidence="8" id="KW-1185">Reference proteome</keyword>
<dbReference type="Proteomes" id="UP001221519">
    <property type="component" value="Chromosome"/>
</dbReference>
<evidence type="ECO:0000259" key="6">
    <source>
        <dbReference type="Pfam" id="PF09314"/>
    </source>
</evidence>
<dbReference type="InterPro" id="IPR001173">
    <property type="entry name" value="Glyco_trans_2-like"/>
</dbReference>
<dbReference type="SUPFAM" id="SSF53756">
    <property type="entry name" value="UDP-Glycosyltransferase/glycogen phosphorylase"/>
    <property type="match status" value="1"/>
</dbReference>
<dbReference type="PANTHER" id="PTHR43179">
    <property type="entry name" value="RHAMNOSYLTRANSFERASE WBBL"/>
    <property type="match status" value="1"/>
</dbReference>
<evidence type="ECO:0000313" key="7">
    <source>
        <dbReference type="EMBL" id="WDI03443.1"/>
    </source>
</evidence>
<dbReference type="NCBIfam" id="NF046071">
    <property type="entry name" value="B1-4RhmsylTfaseCps2T"/>
    <property type="match status" value="1"/>
</dbReference>
<dbReference type="Gene3D" id="3.90.550.10">
    <property type="entry name" value="Spore Coat Polysaccharide Biosynthesis Protein SpsA, Chain A"/>
    <property type="match status" value="1"/>
</dbReference>
<evidence type="ECO:0000259" key="5">
    <source>
        <dbReference type="Pfam" id="PF00535"/>
    </source>
</evidence>
<dbReference type="PANTHER" id="PTHR43179:SF12">
    <property type="entry name" value="GALACTOFURANOSYLTRANSFERASE GLFT2"/>
    <property type="match status" value="1"/>
</dbReference>
<dbReference type="CDD" id="cd04186">
    <property type="entry name" value="GT_2_like_c"/>
    <property type="match status" value="1"/>
</dbReference>
<comment type="pathway">
    <text evidence="1">Cell wall biogenesis; cell wall polysaccharide biosynthesis.</text>
</comment>
<dbReference type="Pfam" id="PF09314">
    <property type="entry name" value="DUF1972"/>
    <property type="match status" value="1"/>
</dbReference>
<accession>A0ABY7XCB9</accession>
<feature type="domain" description="DUF1972" evidence="6">
    <location>
        <begin position="334"/>
        <end position="518"/>
    </location>
</feature>
<proteinExistence type="inferred from homology"/>
<organism evidence="7 8">
    <name type="scientific">Paenibacillus urinalis</name>
    <dbReference type="NCBI Taxonomy" id="521520"/>
    <lineage>
        <taxon>Bacteria</taxon>
        <taxon>Bacillati</taxon>
        <taxon>Bacillota</taxon>
        <taxon>Bacilli</taxon>
        <taxon>Bacillales</taxon>
        <taxon>Paenibacillaceae</taxon>
        <taxon>Paenibacillus</taxon>
    </lineage>
</organism>
<dbReference type="Gene3D" id="3.40.50.2000">
    <property type="entry name" value="Glycogen Phosphorylase B"/>
    <property type="match status" value="2"/>
</dbReference>
<reference evidence="7 8" key="1">
    <citation type="submission" date="2023-02" db="EMBL/GenBank/DDBJ databases">
        <title>Pathogen: clinical or host-associated sample.</title>
        <authorList>
            <person name="Hergert J."/>
            <person name="Casey R."/>
            <person name="Wagner J."/>
            <person name="Young E.L."/>
            <person name="Oakeson K.F."/>
        </authorList>
    </citation>
    <scope>NUCLEOTIDE SEQUENCE [LARGE SCALE GENOMIC DNA]</scope>
    <source>
        <strain evidence="7 8">2022CK-00829</strain>
    </source>
</reference>
<gene>
    <name evidence="7" type="ORF">PUW25_05590</name>
</gene>
<dbReference type="EMBL" id="CP118108">
    <property type="protein sequence ID" value="WDI03443.1"/>
    <property type="molecule type" value="Genomic_DNA"/>
</dbReference>
<feature type="domain" description="Glycosyltransferase 2-like" evidence="5">
    <location>
        <begin position="4"/>
        <end position="128"/>
    </location>
</feature>
<comment type="similarity">
    <text evidence="2">Belongs to the glycosyltransferase 2 family.</text>
</comment>
<evidence type="ECO:0000313" key="8">
    <source>
        <dbReference type="Proteomes" id="UP001221519"/>
    </source>
</evidence>
<keyword evidence="4" id="KW-0808">Transferase</keyword>
<name>A0ABY7XCB9_9BACL</name>
<protein>
    <submittedName>
        <fullName evidence="7">DUF1972 domain-containing protein</fullName>
    </submittedName>
</protein>
<evidence type="ECO:0000256" key="4">
    <source>
        <dbReference type="ARBA" id="ARBA00022679"/>
    </source>
</evidence>
<dbReference type="InterPro" id="IPR015393">
    <property type="entry name" value="DUF1972"/>
</dbReference>
<sequence length="746" mass="86759">MKLTVAIVTWNSGKFMRSCLEGLKDQTFKNFELLIVDNNSSDNTINIVRSEYPTAKIIINKDNLGFCGGHNIGIKNSIGEYYMPYNPDIIADENFLYKMLEAIELEDDIGSVSGKLLRYDLKNNCKTNIIDSTGIYFKKNRRSLDRGAEEVDVGQYEDAQYVFGPSGAAPLYRRSMLESIKLDNQYFNENFFAYREDVDLAWRAQLKGWKSIYYPEAIAFHVRNNTPEKRKQMTEFVNMHSVKNRMLMLLQNESILGLIRDGFIFILYDLMIITYVLLKERTSYPALKYIFRNRKEIINTRRKIIKGATVSSSEMLKWFGRVKFEDLKLLNQKQNVFIIGSKGIPAQYGGFETFVEQLTARQVTKNISYHVSCLSKEKSEDFLYNGVRCFNISVPEIGGAKAVLYDLKSLKSTINFIRKYNVKKPIIYILACRIGPFYPWYKFLMRKLNVQLLVNPDGHEWKRSKWSLPIRTYWKLSEKYMVKSSDLLICDSLGIEDYIKSEYKKYNPNTMYISYGADISQSKLESDSKLFLDWMSKHSLHSNEYYLIVGRFVPENNYEFIIREFMKSETRRNLIIISNVEQNKFFDELKSKTNFTSDDRIKFVGTVYDTELLKKIREQAFGYLHGHEVGGTNPSLLEALASTNLNILLGVNFNVEVGRNAALYFTKNTGSLTALIGEAENLDEDTIIEFGKSAKQEIISRYSWEHIVYSYENLFLHFHSSDKENIKFQNEMDLINFNKKQLKIEG</sequence>
<evidence type="ECO:0000256" key="1">
    <source>
        <dbReference type="ARBA" id="ARBA00004776"/>
    </source>
</evidence>
<dbReference type="SUPFAM" id="SSF53448">
    <property type="entry name" value="Nucleotide-diphospho-sugar transferases"/>
    <property type="match status" value="1"/>
</dbReference>
<evidence type="ECO:0000256" key="3">
    <source>
        <dbReference type="ARBA" id="ARBA00022676"/>
    </source>
</evidence>
<evidence type="ECO:0000256" key="2">
    <source>
        <dbReference type="ARBA" id="ARBA00006739"/>
    </source>
</evidence>
<dbReference type="InterPro" id="IPR029044">
    <property type="entry name" value="Nucleotide-diphossugar_trans"/>
</dbReference>
<keyword evidence="3" id="KW-0328">Glycosyltransferase</keyword>
<dbReference type="RefSeq" id="WP_205053907.1">
    <property type="nucleotide sequence ID" value="NZ_CP118106.1"/>
</dbReference>